<reference evidence="6" key="1">
    <citation type="journal article" date="2014" name="Int. J. Syst. Evol. Microbiol.">
        <title>Complete genome sequence of Corynebacterium casei LMG S-19264T (=DSM 44701T), isolated from a smear-ripened cheese.</title>
        <authorList>
            <consortium name="US DOE Joint Genome Institute (JGI-PGF)"/>
            <person name="Walter F."/>
            <person name="Albersmeier A."/>
            <person name="Kalinowski J."/>
            <person name="Ruckert C."/>
        </authorList>
    </citation>
    <scope>NUCLEOTIDE SEQUENCE</scope>
    <source>
        <strain evidence="6">KCTC 12711</strain>
    </source>
</reference>
<evidence type="ECO:0000256" key="4">
    <source>
        <dbReference type="PROSITE-ProRule" id="PRU01100"/>
    </source>
</evidence>
<dbReference type="Gene3D" id="3.20.20.80">
    <property type="entry name" value="Glycosidases"/>
    <property type="match status" value="1"/>
</dbReference>
<gene>
    <name evidence="6" type="ORF">GCM10008090_06720</name>
</gene>
<dbReference type="AlphaFoldDB" id="A0A918RHT9"/>
<evidence type="ECO:0000256" key="1">
    <source>
        <dbReference type="ARBA" id="ARBA00007754"/>
    </source>
</evidence>
<dbReference type="PANTHER" id="PTHR40079:SF4">
    <property type="entry name" value="GH26 DOMAIN-CONTAINING PROTEIN-RELATED"/>
    <property type="match status" value="1"/>
</dbReference>
<evidence type="ECO:0000259" key="5">
    <source>
        <dbReference type="PROSITE" id="PS51764"/>
    </source>
</evidence>
<sequence length="327" mass="38068">MRHRVLLTVLFLNLLLGELVTAREDQSVLFFAGQSREEFADYLTHVCEQGNACPRPVGAAFYTSLHGNGFERPHANAPGDNHQDFWYLQSVYKPLMVQVALWMSPEELAKVNQGEFDVQVEQLVDRLAQSGQRIFLRIGYEFDGPHNRYQPNEFVAAYRKIAKQARRASNIELVWHSFAMLPTYQERDVMAWYPGDRFVDWLAISYFQVSDDGYHAGPNRQRIIEIAKAKQKPVMIAEASAIRYTVTQKAAQGKSYWDYWYKPFFDLIESTPEIKAVSMINVNWDSQAQHRVLEWGDARIASDGYVLKQWREKMHAPYWKSVRYIDQ</sequence>
<comment type="caution">
    <text evidence="6">The sequence shown here is derived from an EMBL/GenBank/DDBJ whole genome shotgun (WGS) entry which is preliminary data.</text>
</comment>
<keyword evidence="2 4" id="KW-0378">Hydrolase</keyword>
<comment type="similarity">
    <text evidence="1 4">Belongs to the glycosyl hydrolase 26 family.</text>
</comment>
<dbReference type="GO" id="GO:0006080">
    <property type="term" value="P:substituted mannan metabolic process"/>
    <property type="evidence" value="ECO:0007669"/>
    <property type="project" value="InterPro"/>
</dbReference>
<evidence type="ECO:0000313" key="6">
    <source>
        <dbReference type="EMBL" id="GHA00536.1"/>
    </source>
</evidence>
<dbReference type="EMBL" id="BMXA01000001">
    <property type="protein sequence ID" value="GHA00536.1"/>
    <property type="molecule type" value="Genomic_DNA"/>
</dbReference>
<accession>A0A918RHT9</accession>
<evidence type="ECO:0000256" key="2">
    <source>
        <dbReference type="ARBA" id="ARBA00022801"/>
    </source>
</evidence>
<keyword evidence="3 4" id="KW-0326">Glycosidase</keyword>
<name>A0A918RHT9_9GAMM</name>
<dbReference type="SUPFAM" id="SSF51445">
    <property type="entry name" value="(Trans)glycosidases"/>
    <property type="match status" value="1"/>
</dbReference>
<dbReference type="RefSeq" id="WP_189398579.1">
    <property type="nucleotide sequence ID" value="NZ_BMXA01000001.1"/>
</dbReference>
<evidence type="ECO:0000256" key="3">
    <source>
        <dbReference type="ARBA" id="ARBA00023295"/>
    </source>
</evidence>
<protein>
    <recommendedName>
        <fullName evidence="5">GH26 domain-containing protein</fullName>
    </recommendedName>
</protein>
<keyword evidence="7" id="KW-1185">Reference proteome</keyword>
<proteinExistence type="inferred from homology"/>
<feature type="active site" description="Proton donor" evidence="4">
    <location>
        <position position="141"/>
    </location>
</feature>
<dbReference type="PANTHER" id="PTHR40079">
    <property type="entry name" value="MANNAN ENDO-1,4-BETA-MANNOSIDASE E-RELATED"/>
    <property type="match status" value="1"/>
</dbReference>
<dbReference type="PROSITE" id="PS51764">
    <property type="entry name" value="GH26"/>
    <property type="match status" value="1"/>
</dbReference>
<evidence type="ECO:0000313" key="7">
    <source>
        <dbReference type="Proteomes" id="UP000614811"/>
    </source>
</evidence>
<dbReference type="Proteomes" id="UP000614811">
    <property type="component" value="Unassembled WGS sequence"/>
</dbReference>
<dbReference type="GO" id="GO:0016985">
    <property type="term" value="F:mannan endo-1,4-beta-mannosidase activity"/>
    <property type="evidence" value="ECO:0007669"/>
    <property type="project" value="InterPro"/>
</dbReference>
<reference evidence="6" key="2">
    <citation type="submission" date="2020-09" db="EMBL/GenBank/DDBJ databases">
        <authorList>
            <person name="Sun Q."/>
            <person name="Kim S."/>
        </authorList>
    </citation>
    <scope>NUCLEOTIDE SEQUENCE</scope>
    <source>
        <strain evidence="6">KCTC 12711</strain>
    </source>
</reference>
<feature type="domain" description="GH26" evidence="5">
    <location>
        <begin position="1"/>
        <end position="310"/>
    </location>
</feature>
<feature type="active site" description="Nucleophile" evidence="4">
    <location>
        <position position="238"/>
    </location>
</feature>
<organism evidence="6 7">
    <name type="scientific">Arenicella chitinivorans</name>
    <dbReference type="NCBI Taxonomy" id="1329800"/>
    <lineage>
        <taxon>Bacteria</taxon>
        <taxon>Pseudomonadati</taxon>
        <taxon>Pseudomonadota</taxon>
        <taxon>Gammaproteobacteria</taxon>
        <taxon>Arenicellales</taxon>
        <taxon>Arenicellaceae</taxon>
        <taxon>Arenicella</taxon>
    </lineage>
</organism>
<dbReference type="InterPro" id="IPR000805">
    <property type="entry name" value="Glyco_hydro_26"/>
</dbReference>
<dbReference type="InterPro" id="IPR022790">
    <property type="entry name" value="GH26_dom"/>
</dbReference>
<dbReference type="InterPro" id="IPR017853">
    <property type="entry name" value="GH"/>
</dbReference>